<evidence type="ECO:0000256" key="5">
    <source>
        <dbReference type="ARBA" id="ARBA00023172"/>
    </source>
</evidence>
<organism evidence="7 8">
    <name type="scientific">Periweissella beninensis</name>
    <dbReference type="NCBI Taxonomy" id="504936"/>
    <lineage>
        <taxon>Bacteria</taxon>
        <taxon>Bacillati</taxon>
        <taxon>Bacillota</taxon>
        <taxon>Bacilli</taxon>
        <taxon>Lactobacillales</taxon>
        <taxon>Lactobacillaceae</taxon>
        <taxon>Periweissella</taxon>
    </lineage>
</organism>
<feature type="non-terminal residue" evidence="7">
    <location>
        <position position="331"/>
    </location>
</feature>
<dbReference type="PANTHER" id="PTHR33217:SF7">
    <property type="entry name" value="TRANSPOSASE FOR INSERTION SEQUENCE ELEMENT IS1081"/>
    <property type="match status" value="1"/>
</dbReference>
<evidence type="ECO:0000256" key="6">
    <source>
        <dbReference type="RuleBase" id="RU365089"/>
    </source>
</evidence>
<comment type="caution">
    <text evidence="7">The sequence shown here is derived from an EMBL/GenBank/DDBJ whole genome shotgun (WGS) entry which is preliminary data.</text>
</comment>
<evidence type="ECO:0000256" key="2">
    <source>
        <dbReference type="ARBA" id="ARBA00010961"/>
    </source>
</evidence>
<evidence type="ECO:0000313" key="8">
    <source>
        <dbReference type="Proteomes" id="UP001057481"/>
    </source>
</evidence>
<dbReference type="Proteomes" id="UP001057481">
    <property type="component" value="Unassembled WGS sequence"/>
</dbReference>
<dbReference type="PANTHER" id="PTHR33217">
    <property type="entry name" value="TRANSPOSASE FOR INSERTION SEQUENCE ELEMENT IS1081"/>
    <property type="match status" value="1"/>
</dbReference>
<protein>
    <recommendedName>
        <fullName evidence="6">Mutator family transposase</fullName>
    </recommendedName>
</protein>
<keyword evidence="5 6" id="KW-0233">DNA recombination</keyword>
<dbReference type="InterPro" id="IPR001207">
    <property type="entry name" value="Transposase_mutator"/>
</dbReference>
<accession>A0ABT0VH09</accession>
<proteinExistence type="inferred from homology"/>
<evidence type="ECO:0000313" key="7">
    <source>
        <dbReference type="EMBL" id="MCM2436433.1"/>
    </source>
</evidence>
<dbReference type="NCBIfam" id="NF033543">
    <property type="entry name" value="transpos_IS256"/>
    <property type="match status" value="1"/>
</dbReference>
<dbReference type="Pfam" id="PF00872">
    <property type="entry name" value="Transposase_mut"/>
    <property type="match status" value="1"/>
</dbReference>
<name>A0ABT0VH09_9LACO</name>
<dbReference type="RefSeq" id="WP_250966279.1">
    <property type="nucleotide sequence ID" value="NZ_JAGMVS010000028.1"/>
</dbReference>
<keyword evidence="8" id="KW-1185">Reference proteome</keyword>
<comment type="similarity">
    <text evidence="2 6">Belongs to the transposase mutator family.</text>
</comment>
<keyword evidence="3 6" id="KW-0815">Transposition</keyword>
<sequence>MPKVELNLEDDELKELLLGDRDKAMQSIMTKILDEILKSEATEQIKAKAYERSDERTNSRNGYRVRQLTTRVGSLELHVPKLRHGNFSTQLFKRYQRSEQAFDLVLMEMVIQGVSTRKVAEITKKLCGTTFSKSTVSALCNNLDDQVLDFNRRPLTQKYAFVYADAILFKVHRGHVVTSNSLLVAIGIDPNGRREVLGFDIGDSESKASWMDFFSELKQRGLTNVDMFVSDAHCGLKDAITTQFQGSLWQRCQFHFSNDCTSILALKDRKEVANRLKDLFNAPTYDQAVERRDQLVKDWQTEFPKVVKKLENSFDELMVIYQLPEELRKRL</sequence>
<gene>
    <name evidence="7" type="ORF">KAK10_00510</name>
</gene>
<dbReference type="EMBL" id="JAGMVS010000028">
    <property type="protein sequence ID" value="MCM2436433.1"/>
    <property type="molecule type" value="Genomic_DNA"/>
</dbReference>
<evidence type="ECO:0000256" key="3">
    <source>
        <dbReference type="ARBA" id="ARBA00022578"/>
    </source>
</evidence>
<evidence type="ECO:0000256" key="4">
    <source>
        <dbReference type="ARBA" id="ARBA00023125"/>
    </source>
</evidence>
<keyword evidence="4 6" id="KW-0238">DNA-binding</keyword>
<evidence type="ECO:0000256" key="1">
    <source>
        <dbReference type="ARBA" id="ARBA00002190"/>
    </source>
</evidence>
<reference evidence="7" key="1">
    <citation type="submission" date="2021-04" db="EMBL/GenBank/DDBJ databases">
        <title>Taxonomic assessment of Weissella genus.</title>
        <authorList>
            <person name="Fanelli F."/>
            <person name="Chieffi D."/>
            <person name="Dell'Aquila A."/>
            <person name="Gyu-Sung C."/>
            <person name="Franz C.M.A.P."/>
            <person name="Fusco V."/>
        </authorList>
    </citation>
    <scope>NUCLEOTIDE SEQUENCE</scope>
    <source>
        <strain evidence="7">LMG 25373</strain>
    </source>
</reference>
<comment type="function">
    <text evidence="1 6">Required for the transposition of the insertion element.</text>
</comment>
<keyword evidence="6" id="KW-0814">Transposable element</keyword>